<organism evidence="2 3">
    <name type="scientific">Bacteroides coprosuis DSM 18011</name>
    <dbReference type="NCBI Taxonomy" id="679937"/>
    <lineage>
        <taxon>Bacteria</taxon>
        <taxon>Pseudomonadati</taxon>
        <taxon>Bacteroidota</taxon>
        <taxon>Bacteroidia</taxon>
        <taxon>Bacteroidales</taxon>
        <taxon>Bacteroidaceae</taxon>
        <taxon>Bacteroides</taxon>
    </lineage>
</organism>
<keyword evidence="3" id="KW-1185">Reference proteome</keyword>
<dbReference type="eggNOG" id="ENOG503397Y">
    <property type="taxonomic scope" value="Bacteria"/>
</dbReference>
<evidence type="ECO:0000256" key="1">
    <source>
        <dbReference type="SAM" id="Phobius"/>
    </source>
</evidence>
<dbReference type="Pfam" id="PF03956">
    <property type="entry name" value="Lys_export"/>
    <property type="match status" value="1"/>
</dbReference>
<dbReference type="AlphaFoldDB" id="F3ZPA9"/>
<dbReference type="Proteomes" id="UP000018439">
    <property type="component" value="Chromosome"/>
</dbReference>
<keyword evidence="1" id="KW-0472">Membrane</keyword>
<feature type="transmembrane region" description="Helical" evidence="1">
    <location>
        <begin position="65"/>
        <end position="89"/>
    </location>
</feature>
<accession>F3ZPA9</accession>
<proteinExistence type="predicted"/>
<sequence>MSKGELMIILAIIGSLISGLVVGYIVKGRDMNKIGKIITILIWTLLFCLGVKVGTDETVVAKLPIIGMEAMLITVGAISGSIFFSWVLWRLLSKRNKI</sequence>
<dbReference type="OrthoDB" id="711065at2"/>
<keyword evidence="1" id="KW-1133">Transmembrane helix</keyword>
<gene>
    <name evidence="2" type="ORF">Bcop_0117</name>
</gene>
<evidence type="ECO:0000313" key="2">
    <source>
        <dbReference type="EMBL" id="EGJ70336.1"/>
    </source>
</evidence>
<dbReference type="GO" id="GO:0015661">
    <property type="term" value="F:L-lysine efflux transmembrane transporter activity"/>
    <property type="evidence" value="ECO:0007669"/>
    <property type="project" value="InterPro"/>
</dbReference>
<feature type="transmembrane region" description="Helical" evidence="1">
    <location>
        <begin position="6"/>
        <end position="25"/>
    </location>
</feature>
<dbReference type="HOGENOM" id="CLU_168956_3_0_10"/>
<feature type="transmembrane region" description="Helical" evidence="1">
    <location>
        <begin position="37"/>
        <end position="53"/>
    </location>
</feature>
<evidence type="ECO:0000313" key="3">
    <source>
        <dbReference type="Proteomes" id="UP000018439"/>
    </source>
</evidence>
<name>F3ZPA9_9BACE</name>
<keyword evidence="1" id="KW-0812">Transmembrane</keyword>
<protein>
    <submittedName>
        <fullName evidence="2">Uncharacterized protein</fullName>
    </submittedName>
</protein>
<dbReference type="EMBL" id="CM001167">
    <property type="protein sequence ID" value="EGJ70336.1"/>
    <property type="molecule type" value="Genomic_DNA"/>
</dbReference>
<reference evidence="2 3" key="1">
    <citation type="journal article" date="2011" name="Stand. Genomic Sci.">
        <title>Non-contiguous finished genome sequence of Bacteroides coprosuis type strain (PC139).</title>
        <authorList>
            <person name="Land M."/>
            <person name="Held B."/>
            <person name="Gronow S."/>
            <person name="Abt B."/>
            <person name="Lucas S."/>
            <person name="Del Rio T.G."/>
            <person name="Nolan M."/>
            <person name="Tice H."/>
            <person name="Cheng J.F."/>
            <person name="Pitluck S."/>
            <person name="Liolios K."/>
            <person name="Pagani I."/>
            <person name="Ivanova N."/>
            <person name="Mavromatis K."/>
            <person name="Mikhailova N."/>
            <person name="Pati A."/>
            <person name="Tapia R."/>
            <person name="Han C."/>
            <person name="Goodwin L."/>
            <person name="Chen A."/>
            <person name="Palaniappan K."/>
            <person name="Hauser L."/>
            <person name="Brambilla E.M."/>
            <person name="Rohde M."/>
            <person name="Goker M."/>
            <person name="Detter J.C."/>
            <person name="Woyke T."/>
            <person name="Bristow J."/>
            <person name="Eisen J.A."/>
            <person name="Markowitz V."/>
            <person name="Hugenholtz P."/>
            <person name="Kyrpides N.C."/>
            <person name="Klenk H.P."/>
            <person name="Lapidus A."/>
        </authorList>
    </citation>
    <scope>NUCLEOTIDE SEQUENCE [LARGE SCALE GENOMIC DNA]</scope>
    <source>
        <strain evidence="2 3">DSM 18011</strain>
    </source>
</reference>
<dbReference type="STRING" id="679937.Bcop_0117"/>
<dbReference type="InterPro" id="IPR005642">
    <property type="entry name" value="LysO"/>
</dbReference>